<dbReference type="InterPro" id="IPR019800">
    <property type="entry name" value="Glyco_hydro_3_AS"/>
</dbReference>
<organism evidence="6 7">
    <name type="scientific">Lutibacter flavus</name>
    <dbReference type="NCBI Taxonomy" id="691689"/>
    <lineage>
        <taxon>Bacteria</taxon>
        <taxon>Pseudomonadati</taxon>
        <taxon>Bacteroidota</taxon>
        <taxon>Flavobacteriia</taxon>
        <taxon>Flavobacteriales</taxon>
        <taxon>Flavobacteriaceae</taxon>
        <taxon>Lutibacter</taxon>
    </lineage>
</organism>
<evidence type="ECO:0000313" key="7">
    <source>
        <dbReference type="Proteomes" id="UP000198412"/>
    </source>
</evidence>
<dbReference type="PANTHER" id="PTHR42715">
    <property type="entry name" value="BETA-GLUCOSIDASE"/>
    <property type="match status" value="1"/>
</dbReference>
<dbReference type="SUPFAM" id="SSF52279">
    <property type="entry name" value="Beta-D-glucan exohydrolase, C-terminal domain"/>
    <property type="match status" value="1"/>
</dbReference>
<dbReference type="PRINTS" id="PR00133">
    <property type="entry name" value="GLHYDRLASE3"/>
</dbReference>
<dbReference type="InterPro" id="IPR050288">
    <property type="entry name" value="Cellulose_deg_GH3"/>
</dbReference>
<sequence length="749" mass="83667">MRTQYLFKLSIKLCLSFLMIFLFNTNIQAQKISEFPTSNYDFSNPLPQNIDTKIDSIISLLTLEEKVAMCHAQSKFSTPGVARLGIPEIWMSDGPHGVRGEINWDNWGYADWTNDYITAFPALTCLAATFNPKLSNDYGVNVGEEARYRKKDILLGPGVNIYRTPLNGRNFEYMGEDPFLASKMVVPYIKGVQQNGVAACVKHYVLNNQELWRGHINVEVSDRALYEIYLPAFKAAVEEGEAWSIMGAYNQFRGQHTTHHQLLTNKILKEDWAFDGVVISDWGSTHNTNEAALFGLDMEMGTGTDGLTSSTESAYDYYYLANPFLKLLKDKEIDEEVVNDKVRRILKLMFRTNMNPTRNFGRMNNVEHLEVARNIATEGIVLLKNENQFFPINPSKKLTIAVIGENATRPMTIGGGSSELKAKLEVSPLQGLQSRFKNATIIHAMGYSSGPSAYGRVIPSNLDQNKLKQEALEAAAKSDIVLFIGGLNKSYLQDCEGGDRTQFELPFGQDGLIDEILAINKNTGVVLVSGNAVAMPWLSKVQGVMQTWYLGSEAGNAIADIISGDANPSGKLPFSFPVKLKDNAAHSFGELSYPGDSINQYYKEDILVGYRWHDTKKIESLFSFGYGLSYTSFEISDIKTDKKTYTADNQIKISCKVTNTGNSDGAEVIQVYIGKHKSKVKRALKELKGFQKVKLIKGETNEVEVVINAKDLSFYDETVSDWNLEKGTYYVYVGNASNSISEKLKIKIE</sequence>
<dbReference type="InterPro" id="IPR002772">
    <property type="entry name" value="Glyco_hydro_3_C"/>
</dbReference>
<reference evidence="7" key="1">
    <citation type="submission" date="2017-06" db="EMBL/GenBank/DDBJ databases">
        <authorList>
            <person name="Varghese N."/>
            <person name="Submissions S."/>
        </authorList>
    </citation>
    <scope>NUCLEOTIDE SEQUENCE [LARGE SCALE GENOMIC DNA]</scope>
    <source>
        <strain evidence="7">DSM 27993</strain>
    </source>
</reference>
<dbReference type="PROSITE" id="PS00775">
    <property type="entry name" value="GLYCOSYL_HYDROL_F3"/>
    <property type="match status" value="1"/>
</dbReference>
<dbReference type="Pfam" id="PF14310">
    <property type="entry name" value="Fn3-like"/>
    <property type="match status" value="1"/>
</dbReference>
<evidence type="ECO:0000256" key="2">
    <source>
        <dbReference type="ARBA" id="ARBA00022801"/>
    </source>
</evidence>
<dbReference type="SUPFAM" id="SSF51445">
    <property type="entry name" value="(Trans)glycosidases"/>
    <property type="match status" value="1"/>
</dbReference>
<dbReference type="InterPro" id="IPR026891">
    <property type="entry name" value="Fn3-like"/>
</dbReference>
<dbReference type="FunFam" id="2.60.40.10:FF:000495">
    <property type="entry name" value="Periplasmic beta-glucosidase"/>
    <property type="match status" value="1"/>
</dbReference>
<comment type="similarity">
    <text evidence="1 4">Belongs to the glycosyl hydrolase 3 family.</text>
</comment>
<dbReference type="Gene3D" id="3.40.50.1700">
    <property type="entry name" value="Glycoside hydrolase family 3 C-terminal domain"/>
    <property type="match status" value="1"/>
</dbReference>
<keyword evidence="4" id="KW-0326">Glycosidase</keyword>
<dbReference type="Pfam" id="PF01915">
    <property type="entry name" value="Glyco_hydro_3_C"/>
    <property type="match status" value="1"/>
</dbReference>
<evidence type="ECO:0000313" key="6">
    <source>
        <dbReference type="EMBL" id="SNR32318.1"/>
    </source>
</evidence>
<evidence type="ECO:0000256" key="4">
    <source>
        <dbReference type="RuleBase" id="RU361161"/>
    </source>
</evidence>
<gene>
    <name evidence="6" type="ORF">SAMN04488111_0315</name>
</gene>
<name>A0A238VDT6_9FLAO</name>
<dbReference type="GO" id="GO:0005975">
    <property type="term" value="P:carbohydrate metabolic process"/>
    <property type="evidence" value="ECO:0007669"/>
    <property type="project" value="InterPro"/>
</dbReference>
<dbReference type="Proteomes" id="UP000198412">
    <property type="component" value="Unassembled WGS sequence"/>
</dbReference>
<evidence type="ECO:0000256" key="3">
    <source>
        <dbReference type="ARBA" id="ARBA00023277"/>
    </source>
</evidence>
<keyword evidence="7" id="KW-1185">Reference proteome</keyword>
<dbReference type="AlphaFoldDB" id="A0A238VDT6"/>
<dbReference type="Pfam" id="PF00933">
    <property type="entry name" value="Glyco_hydro_3"/>
    <property type="match status" value="1"/>
</dbReference>
<dbReference type="Gene3D" id="2.60.40.10">
    <property type="entry name" value="Immunoglobulins"/>
    <property type="match status" value="1"/>
</dbReference>
<keyword evidence="2 4" id="KW-0378">Hydrolase</keyword>
<accession>A0A238VDT6</accession>
<feature type="domain" description="Fibronectin type III-like" evidence="5">
    <location>
        <begin position="667"/>
        <end position="737"/>
    </location>
</feature>
<dbReference type="SMART" id="SM01217">
    <property type="entry name" value="Fn3_like"/>
    <property type="match status" value="1"/>
</dbReference>
<proteinExistence type="inferred from homology"/>
<dbReference type="InterPro" id="IPR013783">
    <property type="entry name" value="Ig-like_fold"/>
</dbReference>
<dbReference type="InterPro" id="IPR036881">
    <property type="entry name" value="Glyco_hydro_3_C_sf"/>
</dbReference>
<dbReference type="InterPro" id="IPR001764">
    <property type="entry name" value="Glyco_hydro_3_N"/>
</dbReference>
<dbReference type="Gene3D" id="3.20.20.300">
    <property type="entry name" value="Glycoside hydrolase, family 3, N-terminal domain"/>
    <property type="match status" value="1"/>
</dbReference>
<evidence type="ECO:0000259" key="5">
    <source>
        <dbReference type="SMART" id="SM01217"/>
    </source>
</evidence>
<evidence type="ECO:0000256" key="1">
    <source>
        <dbReference type="ARBA" id="ARBA00005336"/>
    </source>
</evidence>
<dbReference type="EMBL" id="FZNX01000001">
    <property type="protein sequence ID" value="SNR32318.1"/>
    <property type="molecule type" value="Genomic_DNA"/>
</dbReference>
<dbReference type="InterPro" id="IPR017853">
    <property type="entry name" value="GH"/>
</dbReference>
<dbReference type="GO" id="GO:0008422">
    <property type="term" value="F:beta-glucosidase activity"/>
    <property type="evidence" value="ECO:0007669"/>
    <property type="project" value="UniProtKB-ARBA"/>
</dbReference>
<protein>
    <submittedName>
        <fullName evidence="6">Beta-glucosidase</fullName>
    </submittedName>
</protein>
<keyword evidence="3" id="KW-0119">Carbohydrate metabolism</keyword>
<dbReference type="PANTHER" id="PTHR42715:SF10">
    <property type="entry name" value="BETA-GLUCOSIDASE"/>
    <property type="match status" value="1"/>
</dbReference>
<dbReference type="InterPro" id="IPR036962">
    <property type="entry name" value="Glyco_hydro_3_N_sf"/>
</dbReference>